<dbReference type="AlphaFoldDB" id="A0A2J1DWE4"/>
<proteinExistence type="predicted"/>
<sequence length="97" mass="10988">QHGNELMDYAASQGYYPCIGVVSAYCNPEYDEMVDAAQQLAGDERDEALQELAAYVHDLYYIVPVGYPLFYFGLVDGINWNPRMDGFILIKEMTFSS</sequence>
<evidence type="ECO:0000313" key="1">
    <source>
        <dbReference type="EMBL" id="PKH46467.1"/>
    </source>
</evidence>
<evidence type="ECO:0000313" key="2">
    <source>
        <dbReference type="Proteomes" id="UP000233649"/>
    </source>
</evidence>
<protein>
    <submittedName>
        <fullName evidence="1">Uncharacterized protein</fullName>
    </submittedName>
</protein>
<feature type="non-terminal residue" evidence="1">
    <location>
        <position position="1"/>
    </location>
</feature>
<dbReference type="Gene3D" id="3.10.105.10">
    <property type="entry name" value="Dipeptide-binding Protein, Domain 3"/>
    <property type="match status" value="1"/>
</dbReference>
<name>A0A2J1DWE4_9CHLR</name>
<organism evidence="1 2">
    <name type="scientific">Dehalococcoides mccartyi</name>
    <dbReference type="NCBI Taxonomy" id="61435"/>
    <lineage>
        <taxon>Bacteria</taxon>
        <taxon>Bacillati</taxon>
        <taxon>Chloroflexota</taxon>
        <taxon>Dehalococcoidia</taxon>
        <taxon>Dehalococcoidales</taxon>
        <taxon>Dehalococcoidaceae</taxon>
        <taxon>Dehalococcoides</taxon>
    </lineage>
</organism>
<comment type="caution">
    <text evidence="1">The sequence shown here is derived from an EMBL/GenBank/DDBJ whole genome shotgun (WGS) entry which is preliminary data.</text>
</comment>
<accession>A0A2J1DWE4</accession>
<dbReference type="SUPFAM" id="SSF53850">
    <property type="entry name" value="Periplasmic binding protein-like II"/>
    <property type="match status" value="1"/>
</dbReference>
<dbReference type="EMBL" id="PHFD01000207">
    <property type="protein sequence ID" value="PKH46467.1"/>
    <property type="molecule type" value="Genomic_DNA"/>
</dbReference>
<gene>
    <name evidence="1" type="ORF">CVH13_01082</name>
</gene>
<reference evidence="1 2" key="1">
    <citation type="journal article" date="2017" name="FEMS Microbiol. Ecol.">
        <title>Reconstructed genomes of novel Dehalococcoides mccartyi strains from 1,2,3,4-tetrachlorodibenzo-p-dioxin-dechlorinating enrichment cultures reveal divergent reductive dehalogenase gene profiles.</title>
        <authorList>
            <person name="Dam H.T."/>
            <person name="Vollmers J."/>
            <person name="Kaster A.K."/>
            <person name="Haggblom M.M."/>
        </authorList>
    </citation>
    <scope>NUCLEOTIDE SEQUENCE [LARGE SCALE GENOMIC DNA]</scope>
    <source>
        <strain evidence="1 2">H1-3-2.001</strain>
    </source>
</reference>
<dbReference type="Proteomes" id="UP000233649">
    <property type="component" value="Unassembled WGS sequence"/>
</dbReference>